<dbReference type="Pfam" id="PF13410">
    <property type="entry name" value="GST_C_2"/>
    <property type="match status" value="1"/>
</dbReference>
<feature type="domain" description="GST C-terminal" evidence="2">
    <location>
        <begin position="85"/>
        <end position="239"/>
    </location>
</feature>
<dbReference type="Proteomes" id="UP000317496">
    <property type="component" value="Chromosome"/>
</dbReference>
<dbReference type="PANTHER" id="PTHR12782">
    <property type="entry name" value="MICROSOMAL PROSTAGLANDIN E SYNTHASE-2"/>
    <property type="match status" value="1"/>
</dbReference>
<dbReference type="Gene3D" id="1.20.1050.10">
    <property type="match status" value="1"/>
</dbReference>
<proteinExistence type="predicted"/>
<evidence type="ECO:0000313" key="4">
    <source>
        <dbReference type="Proteomes" id="UP000317496"/>
    </source>
</evidence>
<reference evidence="3 4" key="1">
    <citation type="submission" date="2019-07" db="EMBL/GenBank/DDBJ databases">
        <title>Genome sequencing for Ferrovibrio sp. K5.</title>
        <authorList>
            <person name="Park S.-J."/>
        </authorList>
    </citation>
    <scope>NUCLEOTIDE SEQUENCE [LARGE SCALE GENOMIC DNA]</scope>
    <source>
        <strain evidence="3 4">K5</strain>
    </source>
</reference>
<evidence type="ECO:0000259" key="1">
    <source>
        <dbReference type="PROSITE" id="PS50404"/>
    </source>
</evidence>
<dbReference type="InterPro" id="IPR036249">
    <property type="entry name" value="Thioredoxin-like_sf"/>
</dbReference>
<sequence length="307" mass="33187">MAADMIFHHYDSSPFSEKVRVAFGIKNVPWQSVKIPPMMPKPDLTVLTGAYRKTPVMQVGADIYCDTQIILREIERRHPTPTFYPGSAKGLAEGVAFWADHQLFSASVAIAFGLMGEKMPDAFLEDRAKFSGRSIDRTKLKMQAAVMTGPLRAHLGWIEDALHDGRKFLFGDAPSLADLAVYHCVWFVRDRAKASDLSDYTALNVWADRMKGFGHGSPAEMDSAAAIAVAKAAQPAPAKAGVAANAMGLTAGMPVSVTPDDTGRDATVGELVALTAQSVTLRRESPETGTVHVHFPRAGFILVPHKG</sequence>
<evidence type="ECO:0000313" key="3">
    <source>
        <dbReference type="EMBL" id="QDO96489.1"/>
    </source>
</evidence>
<dbReference type="InterPro" id="IPR036282">
    <property type="entry name" value="Glutathione-S-Trfase_C_sf"/>
</dbReference>
<dbReference type="InterPro" id="IPR004045">
    <property type="entry name" value="Glutathione_S-Trfase_N"/>
</dbReference>
<dbReference type="PROSITE" id="PS50405">
    <property type="entry name" value="GST_CTER"/>
    <property type="match status" value="1"/>
</dbReference>
<gene>
    <name evidence="3" type="ORF">FNB15_04020</name>
</gene>
<dbReference type="InterPro" id="IPR010987">
    <property type="entry name" value="Glutathione-S-Trfase_C-like"/>
</dbReference>
<dbReference type="RefSeq" id="WP_144067470.1">
    <property type="nucleotide sequence ID" value="NZ_CP041636.1"/>
</dbReference>
<dbReference type="AlphaFoldDB" id="A0A516GY81"/>
<feature type="domain" description="GST N-terminal" evidence="1">
    <location>
        <begin position="3"/>
        <end position="82"/>
    </location>
</feature>
<dbReference type="PROSITE" id="PS50404">
    <property type="entry name" value="GST_NTER"/>
    <property type="match status" value="1"/>
</dbReference>
<dbReference type="Pfam" id="PF13417">
    <property type="entry name" value="GST_N_3"/>
    <property type="match status" value="1"/>
</dbReference>
<dbReference type="OrthoDB" id="5791869at2"/>
<keyword evidence="3" id="KW-0808">Transferase</keyword>
<protein>
    <submittedName>
        <fullName evidence="3">Glutathione S-transferase family protein</fullName>
    </submittedName>
</protein>
<dbReference type="GO" id="GO:0016740">
    <property type="term" value="F:transferase activity"/>
    <property type="evidence" value="ECO:0007669"/>
    <property type="project" value="UniProtKB-KW"/>
</dbReference>
<evidence type="ECO:0000259" key="2">
    <source>
        <dbReference type="PROSITE" id="PS50405"/>
    </source>
</evidence>
<dbReference type="CDD" id="cd00570">
    <property type="entry name" value="GST_N_family"/>
    <property type="match status" value="1"/>
</dbReference>
<dbReference type="CDD" id="cd00299">
    <property type="entry name" value="GST_C_family"/>
    <property type="match status" value="1"/>
</dbReference>
<name>A0A516GY81_9PROT</name>
<dbReference type="PANTHER" id="PTHR12782:SF5">
    <property type="entry name" value="PROSTAGLANDIN E SYNTHASE 2"/>
    <property type="match status" value="1"/>
</dbReference>
<dbReference type="SUPFAM" id="SSF52833">
    <property type="entry name" value="Thioredoxin-like"/>
    <property type="match status" value="1"/>
</dbReference>
<organism evidence="3 4">
    <name type="scientific">Ferrovibrio terrae</name>
    <dbReference type="NCBI Taxonomy" id="2594003"/>
    <lineage>
        <taxon>Bacteria</taxon>
        <taxon>Pseudomonadati</taxon>
        <taxon>Pseudomonadota</taxon>
        <taxon>Alphaproteobacteria</taxon>
        <taxon>Rhodospirillales</taxon>
        <taxon>Rhodospirillaceae</taxon>
        <taxon>Ferrovibrio</taxon>
    </lineage>
</organism>
<dbReference type="EMBL" id="CP041636">
    <property type="protein sequence ID" value="QDO96489.1"/>
    <property type="molecule type" value="Genomic_DNA"/>
</dbReference>
<accession>A0A516GY81</accession>
<dbReference type="SUPFAM" id="SSF47616">
    <property type="entry name" value="GST C-terminal domain-like"/>
    <property type="match status" value="1"/>
</dbReference>
<keyword evidence="4" id="KW-1185">Reference proteome</keyword>
<dbReference type="Gene3D" id="3.40.30.110">
    <property type="match status" value="1"/>
</dbReference>
<dbReference type="KEGG" id="fer:FNB15_04020"/>